<dbReference type="Gene3D" id="3.30.43.10">
    <property type="entry name" value="Uridine Diphospho-n-acetylenolpyruvylglucosamine Reductase, domain 2"/>
    <property type="match status" value="1"/>
</dbReference>
<dbReference type="PANTHER" id="PTHR42973:SF39">
    <property type="entry name" value="FAD-BINDING PCMH-TYPE DOMAIN-CONTAINING PROTEIN"/>
    <property type="match status" value="1"/>
</dbReference>
<keyword evidence="3" id="KW-0285">Flavoprotein</keyword>
<evidence type="ECO:0000256" key="5">
    <source>
        <dbReference type="ARBA" id="ARBA00023002"/>
    </source>
</evidence>
<evidence type="ECO:0000256" key="1">
    <source>
        <dbReference type="ARBA" id="ARBA00001974"/>
    </source>
</evidence>
<dbReference type="PANTHER" id="PTHR42973">
    <property type="entry name" value="BINDING OXIDOREDUCTASE, PUTATIVE (AFU_ORTHOLOGUE AFUA_1G17690)-RELATED"/>
    <property type="match status" value="1"/>
</dbReference>
<dbReference type="InterPro" id="IPR006094">
    <property type="entry name" value="Oxid_FAD_bind_N"/>
</dbReference>
<dbReference type="InterPro" id="IPR050416">
    <property type="entry name" value="FAD-linked_Oxidoreductase"/>
</dbReference>
<dbReference type="InterPro" id="IPR012951">
    <property type="entry name" value="BBE"/>
</dbReference>
<keyword evidence="4" id="KW-0274">FAD</keyword>
<organism evidence="7 8">
    <name type="scientific">Amycolatopsis rifamycinica</name>
    <dbReference type="NCBI Taxonomy" id="287986"/>
    <lineage>
        <taxon>Bacteria</taxon>
        <taxon>Bacillati</taxon>
        <taxon>Actinomycetota</taxon>
        <taxon>Actinomycetes</taxon>
        <taxon>Pseudonocardiales</taxon>
        <taxon>Pseudonocardiaceae</taxon>
        <taxon>Amycolatopsis</taxon>
    </lineage>
</organism>
<proteinExistence type="inferred from homology"/>
<dbReference type="GO" id="GO:0016491">
    <property type="term" value="F:oxidoreductase activity"/>
    <property type="evidence" value="ECO:0007669"/>
    <property type="project" value="UniProtKB-KW"/>
</dbReference>
<name>A0A066TX65_9PSEU</name>
<dbReference type="AlphaFoldDB" id="A0A066TX65"/>
<dbReference type="eggNOG" id="COG0277">
    <property type="taxonomic scope" value="Bacteria"/>
</dbReference>
<dbReference type="OrthoDB" id="5169292at2"/>
<comment type="similarity">
    <text evidence="2">Belongs to the oxygen-dependent FAD-linked oxidoreductase family.</text>
</comment>
<evidence type="ECO:0000256" key="4">
    <source>
        <dbReference type="ARBA" id="ARBA00022827"/>
    </source>
</evidence>
<accession>A0A066TX65</accession>
<evidence type="ECO:0000256" key="3">
    <source>
        <dbReference type="ARBA" id="ARBA00022630"/>
    </source>
</evidence>
<keyword evidence="5" id="KW-0560">Oxidoreductase</keyword>
<keyword evidence="8" id="KW-1185">Reference proteome</keyword>
<dbReference type="Pfam" id="PF01565">
    <property type="entry name" value="FAD_binding_4"/>
    <property type="match status" value="1"/>
</dbReference>
<dbReference type="RefSeq" id="WP_043784273.1">
    <property type="nucleotide sequence ID" value="NZ_JMQI01000053.1"/>
</dbReference>
<dbReference type="EMBL" id="JMQI01000053">
    <property type="protein sequence ID" value="KDN19445.1"/>
    <property type="molecule type" value="Genomic_DNA"/>
</dbReference>
<dbReference type="InterPro" id="IPR016166">
    <property type="entry name" value="FAD-bd_PCMH"/>
</dbReference>
<dbReference type="SUPFAM" id="SSF56176">
    <property type="entry name" value="FAD-binding/transporter-associated domain-like"/>
    <property type="match status" value="1"/>
</dbReference>
<evidence type="ECO:0000313" key="7">
    <source>
        <dbReference type="EMBL" id="KDN19445.1"/>
    </source>
</evidence>
<dbReference type="InterPro" id="IPR016169">
    <property type="entry name" value="FAD-bd_PCMH_sub2"/>
</dbReference>
<protein>
    <recommendedName>
        <fullName evidence="6">FAD-binding PCMH-type domain-containing protein</fullName>
    </recommendedName>
</protein>
<dbReference type="STRING" id="287986.DV20_25335"/>
<dbReference type="Gene3D" id="3.30.465.10">
    <property type="match status" value="1"/>
</dbReference>
<comment type="caution">
    <text evidence="7">The sequence shown here is derived from an EMBL/GenBank/DDBJ whole genome shotgun (WGS) entry which is preliminary data.</text>
</comment>
<sequence>MDSPKTPDELADVVAGPVLHPGSAGYAEECATYNLAVTHRPAVVVGATCAADVSAALRYAAGHELPVAVLATGHQAIVPADGAVLITTRRVTGVQVDPERRSVRVGAGERWQAVADAAAEHGLAPLAGSSPLVGVVGYTLGGGLSPMLGRAYGWAADHVTAIDVVTADGEHHRTGPQAEAELFNALLGGKSNLGVVTAIEFGLFPVERLYAGGLFFAGTDAPAVLRTYAKVADNAPDELTTSIAFLRLPPLPGVPDLLAGKFVVHVRFSYAGSSGDGAALAEPLRAAAPVLLDTLREMPFGSFAEIHSDPVDPAPFLERTEVVASLPEEAVQELLELAGPEADCPVHFVELRHLGGALSRPAAHAAGHRDGQFAVWVVAVGMPAELTAQKAFADELFARLTPWSTGRRYLNFMSTEDLDAVETAYDTPVWERLRAAKHRYDPANLLRLNHNIAPTGNGPRHD</sequence>
<evidence type="ECO:0000256" key="2">
    <source>
        <dbReference type="ARBA" id="ARBA00005466"/>
    </source>
</evidence>
<dbReference type="InterPro" id="IPR036318">
    <property type="entry name" value="FAD-bd_PCMH-like_sf"/>
</dbReference>
<dbReference type="Gene3D" id="3.40.462.20">
    <property type="match status" value="1"/>
</dbReference>
<dbReference type="PROSITE" id="PS00862">
    <property type="entry name" value="OX2_COVAL_FAD"/>
    <property type="match status" value="1"/>
</dbReference>
<dbReference type="PROSITE" id="PS51387">
    <property type="entry name" value="FAD_PCMH"/>
    <property type="match status" value="1"/>
</dbReference>
<dbReference type="GO" id="GO:0071949">
    <property type="term" value="F:FAD binding"/>
    <property type="evidence" value="ECO:0007669"/>
    <property type="project" value="InterPro"/>
</dbReference>
<dbReference type="InterPro" id="IPR006093">
    <property type="entry name" value="Oxy_OxRdtase_FAD_BS"/>
</dbReference>
<comment type="cofactor">
    <cofactor evidence="1">
        <name>FAD</name>
        <dbReference type="ChEBI" id="CHEBI:57692"/>
    </cofactor>
</comment>
<dbReference type="InterPro" id="IPR016167">
    <property type="entry name" value="FAD-bd_PCMH_sub1"/>
</dbReference>
<feature type="domain" description="FAD-binding PCMH-type" evidence="6">
    <location>
        <begin position="37"/>
        <end position="206"/>
    </location>
</feature>
<dbReference type="Pfam" id="PF08031">
    <property type="entry name" value="BBE"/>
    <property type="match status" value="1"/>
</dbReference>
<reference evidence="7 8" key="1">
    <citation type="submission" date="2014-05" db="EMBL/GenBank/DDBJ databases">
        <title>Draft genome sequence of Amycolatopsis rifamycinica DSM 46095.</title>
        <authorList>
            <person name="Lal R."/>
            <person name="Saxena A."/>
            <person name="Kumari R."/>
            <person name="Mukherjee U."/>
            <person name="Singh P."/>
            <person name="Sangwan N."/>
            <person name="Mahato N.K."/>
        </authorList>
    </citation>
    <scope>NUCLEOTIDE SEQUENCE [LARGE SCALE GENOMIC DNA]</scope>
    <source>
        <strain evidence="7 8">DSM 46095</strain>
    </source>
</reference>
<gene>
    <name evidence="7" type="ORF">DV20_25335</name>
</gene>
<dbReference type="Proteomes" id="UP000027345">
    <property type="component" value="Unassembled WGS sequence"/>
</dbReference>
<evidence type="ECO:0000313" key="8">
    <source>
        <dbReference type="Proteomes" id="UP000027345"/>
    </source>
</evidence>
<evidence type="ECO:0000259" key="6">
    <source>
        <dbReference type="PROSITE" id="PS51387"/>
    </source>
</evidence>